<dbReference type="OrthoDB" id="9808774at2"/>
<dbReference type="Proteomes" id="UP000000529">
    <property type="component" value="Chromosome"/>
</dbReference>
<protein>
    <recommendedName>
        <fullName evidence="8">Transcription elongation factor GreA</fullName>
    </recommendedName>
</protein>
<dbReference type="eggNOG" id="COG0782">
    <property type="taxonomic scope" value="Bacteria"/>
</dbReference>
<dbReference type="InterPro" id="IPR036953">
    <property type="entry name" value="GreA/GreB_C_sf"/>
</dbReference>
<feature type="domain" description="Transcription elongation factor GreA/GreB N-terminal" evidence="5">
    <location>
        <begin position="572"/>
        <end position="642"/>
    </location>
</feature>
<keyword evidence="2" id="KW-0805">Transcription regulation</keyword>
<dbReference type="GO" id="GO:0032784">
    <property type="term" value="P:regulation of DNA-templated transcription elongation"/>
    <property type="evidence" value="ECO:0007669"/>
    <property type="project" value="InterPro"/>
</dbReference>
<dbReference type="InterPro" id="IPR022691">
    <property type="entry name" value="Tscrpt_elong_fac_GreA/B_N"/>
</dbReference>
<evidence type="ECO:0000313" key="7">
    <source>
        <dbReference type="Proteomes" id="UP000000529"/>
    </source>
</evidence>
<evidence type="ECO:0000256" key="3">
    <source>
        <dbReference type="ARBA" id="ARBA00023163"/>
    </source>
</evidence>
<dbReference type="InterPro" id="IPR018151">
    <property type="entry name" value="TF_GreA/GreB_CS"/>
</dbReference>
<evidence type="ECO:0000313" key="6">
    <source>
        <dbReference type="EMBL" id="CAF22810.1"/>
    </source>
</evidence>
<evidence type="ECO:0000259" key="5">
    <source>
        <dbReference type="Pfam" id="PF03449"/>
    </source>
</evidence>
<dbReference type="PANTHER" id="PTHR30437">
    <property type="entry name" value="TRANSCRIPTION ELONGATION FACTOR GREA"/>
    <property type="match status" value="1"/>
</dbReference>
<evidence type="ECO:0000256" key="2">
    <source>
        <dbReference type="ARBA" id="ARBA00023015"/>
    </source>
</evidence>
<proteinExistence type="inferred from homology"/>
<feature type="domain" description="Transcription elongation factor GreA/GreB C-terminal" evidence="4">
    <location>
        <begin position="650"/>
        <end position="715"/>
    </location>
</feature>
<dbReference type="NCBIfam" id="NF004969">
    <property type="entry name" value="PRK06330.1"/>
    <property type="match status" value="1"/>
</dbReference>
<dbReference type="SUPFAM" id="SSF54534">
    <property type="entry name" value="FKBP-like"/>
    <property type="match status" value="1"/>
</dbReference>
<gene>
    <name evidence="6" type="ORF">PC_RS00415</name>
</gene>
<dbReference type="EMBL" id="BX908798">
    <property type="protein sequence ID" value="CAF22810.1"/>
    <property type="molecule type" value="Genomic_DNA"/>
</dbReference>
<dbReference type="Pfam" id="PF01272">
    <property type="entry name" value="GreA_GreB"/>
    <property type="match status" value="1"/>
</dbReference>
<evidence type="ECO:0008006" key="8">
    <source>
        <dbReference type="Google" id="ProtNLM"/>
    </source>
</evidence>
<dbReference type="KEGG" id="pcu:PC_RS00415"/>
<dbReference type="Pfam" id="PF03449">
    <property type="entry name" value="GreA_GreB_N"/>
    <property type="match status" value="1"/>
</dbReference>
<dbReference type="GO" id="GO:0003677">
    <property type="term" value="F:DNA binding"/>
    <property type="evidence" value="ECO:0007669"/>
    <property type="project" value="InterPro"/>
</dbReference>
<dbReference type="PROSITE" id="PS00830">
    <property type="entry name" value="GREAB_2"/>
    <property type="match status" value="1"/>
</dbReference>
<dbReference type="STRING" id="264201.pc0086"/>
<name>Q6MF39_PARUW</name>
<dbReference type="AlphaFoldDB" id="Q6MF39"/>
<dbReference type="Gene3D" id="1.10.287.180">
    <property type="entry name" value="Transcription elongation factor, GreA/GreB, N-terminal domain"/>
    <property type="match status" value="1"/>
</dbReference>
<dbReference type="eggNOG" id="COG1747">
    <property type="taxonomic scope" value="Bacteria"/>
</dbReference>
<keyword evidence="7" id="KW-1185">Reference proteome</keyword>
<dbReference type="InterPro" id="IPR036805">
    <property type="entry name" value="Tscrpt_elong_fac_GreA/B_N_sf"/>
</dbReference>
<dbReference type="InterPro" id="IPR001437">
    <property type="entry name" value="Tscrpt_elong_fac_GreA/B_C"/>
</dbReference>
<reference evidence="6 7" key="1">
    <citation type="journal article" date="2004" name="Science">
        <title>Illuminating the evolutionary history of chlamydiae.</title>
        <authorList>
            <person name="Horn M."/>
            <person name="Collingro A."/>
            <person name="Schmitz-Esser S."/>
            <person name="Beier C.L."/>
            <person name="Purkhold U."/>
            <person name="Fartmann B."/>
            <person name="Brandt P."/>
            <person name="Nyakatura G.J."/>
            <person name="Droege M."/>
            <person name="Frishman D."/>
            <person name="Rattei T."/>
            <person name="Mewes H."/>
            <person name="Wagner M."/>
        </authorList>
    </citation>
    <scope>NUCLEOTIDE SEQUENCE [LARGE SCALE GENOMIC DNA]</scope>
    <source>
        <strain evidence="6 7">UWE25</strain>
    </source>
</reference>
<evidence type="ECO:0000259" key="4">
    <source>
        <dbReference type="Pfam" id="PF01272"/>
    </source>
</evidence>
<organism evidence="6 7">
    <name type="scientific">Protochlamydia amoebophila (strain UWE25)</name>
    <dbReference type="NCBI Taxonomy" id="264201"/>
    <lineage>
        <taxon>Bacteria</taxon>
        <taxon>Pseudomonadati</taxon>
        <taxon>Chlamydiota</taxon>
        <taxon>Chlamydiia</taxon>
        <taxon>Parachlamydiales</taxon>
        <taxon>Parachlamydiaceae</taxon>
        <taxon>Candidatus Protochlamydia</taxon>
    </lineage>
</organism>
<dbReference type="Gene3D" id="3.10.50.30">
    <property type="entry name" value="Transcription elongation factor, GreA/GreB, C-terminal domain"/>
    <property type="match status" value="1"/>
</dbReference>
<dbReference type="PANTHER" id="PTHR30437:SF4">
    <property type="entry name" value="TRANSCRIPTION ELONGATION FACTOR GREA"/>
    <property type="match status" value="1"/>
</dbReference>
<dbReference type="SUPFAM" id="SSF46557">
    <property type="entry name" value="GreA transcript cleavage protein, N-terminal domain"/>
    <property type="match status" value="1"/>
</dbReference>
<dbReference type="InterPro" id="IPR023459">
    <property type="entry name" value="Tscrpt_elong_fac_GreA/B_fam"/>
</dbReference>
<dbReference type="GO" id="GO:0070063">
    <property type="term" value="F:RNA polymerase binding"/>
    <property type="evidence" value="ECO:0007669"/>
    <property type="project" value="InterPro"/>
</dbReference>
<keyword evidence="3" id="KW-0804">Transcription</keyword>
<accession>Q6MF39</accession>
<evidence type="ECO:0000256" key="1">
    <source>
        <dbReference type="ARBA" id="ARBA00008213"/>
    </source>
</evidence>
<comment type="similarity">
    <text evidence="1">Belongs to the GreA/GreB family.</text>
</comment>
<dbReference type="HOGENOM" id="CLU_026840_1_0_0"/>
<sequence length="723" mass="83312">MGYLKEFLTQINNRDFHKFLVLWEEYCTSDTVDFEEFSQLLKAIKSSDLSKHFGQIIETALPLWKTITDPEQSYEILRLLIDIQTTNHPTLIDLTLETLQKYHGNHPKFQERLKLAGLRDKDQFQGAISKYDLISHLAKGNMVFHNAGWGTGEIMDVSFVREHLVIEFENISGRKDLSFANALKTLVPLSPKHFLARRFADPDSLEKEGRDNPVKLIKLLLHDIGPKTAAEIKDELCVLVIPEKDWTKWWQGARAKIKKDPMIETPDHLREPFLLRKAELSTEERLKNAMHNKTEVDQIIQTTYTFVRDTANALKNTDTKKSLQTKLTDLLELPDLSEVQLLQIHLLLEQFFVNKSSTEEICKLIQSTKKIESLIQDIDIVAFKKRALVYVKEQRSDWPSLFLTLLFELPQAQLRDYLLKELNQGLTTKPALESKLQELIDNPSLSPELFVWYFQKLLSKEENLPFQSKLGLGQFFESFFILFSALENRPEYRDLSKKMYSMLSGKRYALVRELLQGTSLEYTKEILLLASKCQSLTDHDMTILRSLAGVVHPSLASSKPRKGQAKTDDEEIWTTEEGYLKIQDRIRQIGTVEVVENAREIEAARALGDLRENSEFKFAQERRARLQSELKTLSEQFGRARIITPDDILTDEVGIGSVIDLIDSQGQKIRYSILGPWDADPEKNILSLNSKFAQAMIGKKIGDQFQFKDETFKVLSLHSYLRS</sequence>
<dbReference type="GO" id="GO:0006354">
    <property type="term" value="P:DNA-templated transcription elongation"/>
    <property type="evidence" value="ECO:0007669"/>
    <property type="project" value="TreeGrafter"/>
</dbReference>